<gene>
    <name evidence="6" type="ORF">E8A74_22420</name>
</gene>
<feature type="transmembrane region" description="Helical" evidence="5">
    <location>
        <begin position="107"/>
        <end position="127"/>
    </location>
</feature>
<keyword evidence="3 5" id="KW-1133">Transmembrane helix</keyword>
<dbReference type="RefSeq" id="WP_136931095.1">
    <property type="nucleotide sequence ID" value="NZ_SSMQ01000023.1"/>
</dbReference>
<evidence type="ECO:0000256" key="5">
    <source>
        <dbReference type="SAM" id="Phobius"/>
    </source>
</evidence>
<proteinExistence type="predicted"/>
<evidence type="ECO:0000256" key="1">
    <source>
        <dbReference type="ARBA" id="ARBA00004141"/>
    </source>
</evidence>
<keyword evidence="4 5" id="KW-0472">Membrane</keyword>
<accession>A0A4U1J9Y3</accession>
<evidence type="ECO:0000256" key="3">
    <source>
        <dbReference type="ARBA" id="ARBA00022989"/>
    </source>
</evidence>
<dbReference type="OrthoDB" id="9811373at2"/>
<dbReference type="InterPro" id="IPR032808">
    <property type="entry name" value="DoxX"/>
</dbReference>
<organism evidence="6 7">
    <name type="scientific">Polyangium fumosum</name>
    <dbReference type="NCBI Taxonomy" id="889272"/>
    <lineage>
        <taxon>Bacteria</taxon>
        <taxon>Pseudomonadati</taxon>
        <taxon>Myxococcota</taxon>
        <taxon>Polyangia</taxon>
        <taxon>Polyangiales</taxon>
        <taxon>Polyangiaceae</taxon>
        <taxon>Polyangium</taxon>
    </lineage>
</organism>
<evidence type="ECO:0000313" key="7">
    <source>
        <dbReference type="Proteomes" id="UP000309215"/>
    </source>
</evidence>
<protein>
    <submittedName>
        <fullName evidence="6">DoxX family protein</fullName>
    </submittedName>
</protein>
<feature type="transmembrane region" description="Helical" evidence="5">
    <location>
        <begin position="60"/>
        <end position="78"/>
    </location>
</feature>
<dbReference type="EMBL" id="SSMQ01000023">
    <property type="protein sequence ID" value="TKD05024.1"/>
    <property type="molecule type" value="Genomic_DNA"/>
</dbReference>
<dbReference type="GO" id="GO:0016020">
    <property type="term" value="C:membrane"/>
    <property type="evidence" value="ECO:0007669"/>
    <property type="project" value="UniProtKB-SubCell"/>
</dbReference>
<reference evidence="6 7" key="1">
    <citation type="submission" date="2019-04" db="EMBL/GenBank/DDBJ databases">
        <authorList>
            <person name="Li Y."/>
            <person name="Wang J."/>
        </authorList>
    </citation>
    <scope>NUCLEOTIDE SEQUENCE [LARGE SCALE GENOMIC DNA]</scope>
    <source>
        <strain evidence="6 7">DSM 14668</strain>
    </source>
</reference>
<sequence length="140" mass="15245">MVTTALVSERPMEPVSTKRAWTGRILSGLAVAFLLFDVSLKLMAPPEVLTAHEQLGFPPGLARSLGSLLLACVVTYVIPRTSFLGAILLTGYLGGAIATHVRVGNPLFSHVLFPVYVAAFLWGGLFLRDARLRELFLPRR</sequence>
<evidence type="ECO:0000256" key="4">
    <source>
        <dbReference type="ARBA" id="ARBA00023136"/>
    </source>
</evidence>
<feature type="transmembrane region" description="Helical" evidence="5">
    <location>
        <begin position="83"/>
        <end position="101"/>
    </location>
</feature>
<evidence type="ECO:0000313" key="6">
    <source>
        <dbReference type="EMBL" id="TKD05024.1"/>
    </source>
</evidence>
<evidence type="ECO:0000256" key="2">
    <source>
        <dbReference type="ARBA" id="ARBA00022692"/>
    </source>
</evidence>
<dbReference type="Proteomes" id="UP000309215">
    <property type="component" value="Unassembled WGS sequence"/>
</dbReference>
<comment type="subcellular location">
    <subcellularLocation>
        <location evidence="1">Membrane</location>
        <topology evidence="1">Multi-pass membrane protein</topology>
    </subcellularLocation>
</comment>
<name>A0A4U1J9Y3_9BACT</name>
<dbReference type="Pfam" id="PF13564">
    <property type="entry name" value="DoxX_2"/>
    <property type="match status" value="1"/>
</dbReference>
<feature type="transmembrane region" description="Helical" evidence="5">
    <location>
        <begin position="21"/>
        <end position="40"/>
    </location>
</feature>
<keyword evidence="7" id="KW-1185">Reference proteome</keyword>
<dbReference type="AlphaFoldDB" id="A0A4U1J9Y3"/>
<keyword evidence="2 5" id="KW-0812">Transmembrane</keyword>
<comment type="caution">
    <text evidence="6">The sequence shown here is derived from an EMBL/GenBank/DDBJ whole genome shotgun (WGS) entry which is preliminary data.</text>
</comment>